<dbReference type="EMBL" id="VXRG01000066">
    <property type="protein sequence ID" value="MXY93318.1"/>
    <property type="molecule type" value="Genomic_DNA"/>
</dbReference>
<sequence length="92" mass="10670">MIRTFRHRGLRMLYARGDSSRVRADQAQRIALALADLDSASKPSDLDLPGYRLHPLKGNMRGYWSISISANWRIIFRFEDGDVYDVDLVDYH</sequence>
<dbReference type="InterPro" id="IPR035093">
    <property type="entry name" value="RelE/ParE_toxin_dom_sf"/>
</dbReference>
<evidence type="ECO:0000313" key="1">
    <source>
        <dbReference type="EMBL" id="MXY93318.1"/>
    </source>
</evidence>
<proteinExistence type="predicted"/>
<dbReference type="PANTHER" id="PTHR40266">
    <property type="entry name" value="TOXIN HIGB-1"/>
    <property type="match status" value="1"/>
</dbReference>
<reference evidence="1" key="1">
    <citation type="submission" date="2019-09" db="EMBL/GenBank/DDBJ databases">
        <title>Characterisation of the sponge microbiome using genome-centric metagenomics.</title>
        <authorList>
            <person name="Engelberts J.P."/>
            <person name="Robbins S.J."/>
            <person name="De Goeij J.M."/>
            <person name="Aranda M."/>
            <person name="Bell S.C."/>
            <person name="Webster N.S."/>
        </authorList>
    </citation>
    <scope>NUCLEOTIDE SEQUENCE</scope>
    <source>
        <strain evidence="1">SB0664_bin_27</strain>
    </source>
</reference>
<accession>A0A6B0YV65</accession>
<dbReference type="Gene3D" id="3.30.2310.20">
    <property type="entry name" value="RelE-like"/>
    <property type="match status" value="1"/>
</dbReference>
<dbReference type="SUPFAM" id="SSF143011">
    <property type="entry name" value="RelE-like"/>
    <property type="match status" value="1"/>
</dbReference>
<gene>
    <name evidence="1" type="ORF">F4Y42_07710</name>
</gene>
<dbReference type="AlphaFoldDB" id="A0A6B0YV65"/>
<dbReference type="PANTHER" id="PTHR40266:SF2">
    <property type="entry name" value="TOXIN HIGB-1"/>
    <property type="match status" value="1"/>
</dbReference>
<name>A0A6B0YV65_9CHLR</name>
<comment type="caution">
    <text evidence="1">The sequence shown here is derived from an EMBL/GenBank/DDBJ whole genome shotgun (WGS) entry which is preliminary data.</text>
</comment>
<dbReference type="InterPro" id="IPR007711">
    <property type="entry name" value="HigB-1"/>
</dbReference>
<dbReference type="Pfam" id="PF05015">
    <property type="entry name" value="HigB-like_toxin"/>
    <property type="match status" value="1"/>
</dbReference>
<organism evidence="1">
    <name type="scientific">Caldilineaceae bacterium SB0664_bin_27</name>
    <dbReference type="NCBI Taxonomy" id="2605260"/>
    <lineage>
        <taxon>Bacteria</taxon>
        <taxon>Bacillati</taxon>
        <taxon>Chloroflexota</taxon>
        <taxon>Caldilineae</taxon>
        <taxon>Caldilineales</taxon>
        <taxon>Caldilineaceae</taxon>
    </lineage>
</organism>
<protein>
    <submittedName>
        <fullName evidence="1">Killer protein</fullName>
    </submittedName>
</protein>